<evidence type="ECO:0000256" key="1">
    <source>
        <dbReference type="SAM" id="MobiDB-lite"/>
    </source>
</evidence>
<feature type="non-terminal residue" evidence="2">
    <location>
        <position position="48"/>
    </location>
</feature>
<accession>A0A6J4VB32</accession>
<feature type="non-terminal residue" evidence="2">
    <location>
        <position position="1"/>
    </location>
</feature>
<feature type="compositionally biased region" description="Polar residues" evidence="1">
    <location>
        <begin position="31"/>
        <end position="48"/>
    </location>
</feature>
<sequence length="48" mass="4866">WSHASLWINSATDGSPREAHPAQSDHGAGGTTSASPTCASRGDSSLRS</sequence>
<reference evidence="2" key="1">
    <citation type="submission" date="2020-02" db="EMBL/GenBank/DDBJ databases">
        <authorList>
            <person name="Meier V. D."/>
        </authorList>
    </citation>
    <scope>NUCLEOTIDE SEQUENCE</scope>
    <source>
        <strain evidence="2">AVDCRST_MAG87</strain>
    </source>
</reference>
<proteinExistence type="predicted"/>
<feature type="region of interest" description="Disordered" evidence="1">
    <location>
        <begin position="1"/>
        <end position="48"/>
    </location>
</feature>
<organism evidence="2">
    <name type="scientific">uncultured Thermomicrobiales bacterium</name>
    <dbReference type="NCBI Taxonomy" id="1645740"/>
    <lineage>
        <taxon>Bacteria</taxon>
        <taxon>Pseudomonadati</taxon>
        <taxon>Thermomicrobiota</taxon>
        <taxon>Thermomicrobia</taxon>
        <taxon>Thermomicrobiales</taxon>
        <taxon>environmental samples</taxon>
    </lineage>
</organism>
<protein>
    <submittedName>
        <fullName evidence="2">Uncharacterized protein</fullName>
    </submittedName>
</protein>
<dbReference type="AlphaFoldDB" id="A0A6J4VB32"/>
<gene>
    <name evidence="2" type="ORF">AVDCRST_MAG87-2739</name>
</gene>
<name>A0A6J4VB32_9BACT</name>
<dbReference type="EMBL" id="CADCWJ010000598">
    <property type="protein sequence ID" value="CAA9574394.1"/>
    <property type="molecule type" value="Genomic_DNA"/>
</dbReference>
<evidence type="ECO:0000313" key="2">
    <source>
        <dbReference type="EMBL" id="CAA9574394.1"/>
    </source>
</evidence>